<dbReference type="PANTHER" id="PTHR31495:SF2">
    <property type="entry name" value="OS02G0734600 PROTEIN"/>
    <property type="match status" value="1"/>
</dbReference>
<dbReference type="GO" id="GO:0004497">
    <property type="term" value="F:monooxygenase activity"/>
    <property type="evidence" value="ECO:0007669"/>
    <property type="project" value="TreeGrafter"/>
</dbReference>
<dbReference type="EMBL" id="LT934122">
    <property type="protein sequence ID" value="VAI60561.1"/>
    <property type="molecule type" value="Genomic_DNA"/>
</dbReference>
<dbReference type="Gramene" id="TRITD6Bv1G173700.3">
    <property type="protein sequence ID" value="TRITD6Bv1G173700.3"/>
    <property type="gene ID" value="TRITD6Bv1G173700"/>
</dbReference>
<accession>A0A9R0YU59</accession>
<dbReference type="PANTHER" id="PTHR31495">
    <property type="entry name" value="PEROXYGENASE 3-RELATED"/>
    <property type="match status" value="1"/>
</dbReference>
<evidence type="ECO:0000313" key="4">
    <source>
        <dbReference type="Proteomes" id="UP000324705"/>
    </source>
</evidence>
<sequence>MKFVQENDTARMSIYIENIHKGIHGSDSGAYDSQGRFVPEKFEAAFAKHAKTVPDALTSAEVDELITANREPSDYAGWRARRRSGSCCTASARTRTGSSARTPPGASTTAASSPGWCRSGGHL</sequence>
<protein>
    <submittedName>
        <fullName evidence="3">Uncharacterized protein</fullName>
    </submittedName>
</protein>
<evidence type="ECO:0000313" key="3">
    <source>
        <dbReference type="EMBL" id="VAI60561.1"/>
    </source>
</evidence>
<feature type="region of interest" description="Disordered" evidence="2">
    <location>
        <begin position="87"/>
        <end position="123"/>
    </location>
</feature>
<proteinExistence type="inferred from homology"/>
<dbReference type="Pfam" id="PF05042">
    <property type="entry name" value="Caleosin"/>
    <property type="match status" value="1"/>
</dbReference>
<dbReference type="GO" id="GO:0005509">
    <property type="term" value="F:calcium ion binding"/>
    <property type="evidence" value="ECO:0007669"/>
    <property type="project" value="TreeGrafter"/>
</dbReference>
<organism evidence="3 4">
    <name type="scientific">Triticum turgidum subsp. durum</name>
    <name type="common">Durum wheat</name>
    <name type="synonym">Triticum durum</name>
    <dbReference type="NCBI Taxonomy" id="4567"/>
    <lineage>
        <taxon>Eukaryota</taxon>
        <taxon>Viridiplantae</taxon>
        <taxon>Streptophyta</taxon>
        <taxon>Embryophyta</taxon>
        <taxon>Tracheophyta</taxon>
        <taxon>Spermatophyta</taxon>
        <taxon>Magnoliopsida</taxon>
        <taxon>Liliopsida</taxon>
        <taxon>Poales</taxon>
        <taxon>Poaceae</taxon>
        <taxon>BOP clade</taxon>
        <taxon>Pooideae</taxon>
        <taxon>Triticodae</taxon>
        <taxon>Triticeae</taxon>
        <taxon>Triticinae</taxon>
        <taxon>Triticum</taxon>
    </lineage>
</organism>
<reference evidence="3 4" key="1">
    <citation type="submission" date="2017-09" db="EMBL/GenBank/DDBJ databases">
        <authorList>
            <consortium name="International Durum Wheat Genome Sequencing Consortium (IDWGSC)"/>
            <person name="Milanesi L."/>
        </authorList>
    </citation>
    <scope>NUCLEOTIDE SEQUENCE [LARGE SCALE GENOMIC DNA]</scope>
    <source>
        <strain evidence="4">cv. Svevo</strain>
    </source>
</reference>
<comment type="similarity">
    <text evidence="1">Belongs to the caleosin family.</text>
</comment>
<dbReference type="AlphaFoldDB" id="A0A9R0YU59"/>
<evidence type="ECO:0000256" key="2">
    <source>
        <dbReference type="SAM" id="MobiDB-lite"/>
    </source>
</evidence>
<name>A0A9R0YU59_TRITD</name>
<dbReference type="InterPro" id="IPR007736">
    <property type="entry name" value="Caleosin-related"/>
</dbReference>
<dbReference type="Proteomes" id="UP000324705">
    <property type="component" value="Chromosome 6B"/>
</dbReference>
<feature type="compositionally biased region" description="Polar residues" evidence="2">
    <location>
        <begin position="87"/>
        <end position="112"/>
    </location>
</feature>
<keyword evidence="4" id="KW-1185">Reference proteome</keyword>
<gene>
    <name evidence="3" type="ORF">TRITD_6Bv1G173700</name>
</gene>
<evidence type="ECO:0000256" key="1">
    <source>
        <dbReference type="ARBA" id="ARBA00006765"/>
    </source>
</evidence>